<proteinExistence type="predicted"/>
<accession>A0AAD5LU05</accession>
<reference evidence="2" key="1">
    <citation type="submission" date="2021-12" db="EMBL/GenBank/DDBJ databases">
        <title>Prjna785345.</title>
        <authorList>
            <person name="Rujirawat T."/>
            <person name="Krajaejun T."/>
        </authorList>
    </citation>
    <scope>NUCLEOTIDE SEQUENCE</scope>
    <source>
        <strain evidence="2">Pi057C3</strain>
    </source>
</reference>
<evidence type="ECO:0000256" key="1">
    <source>
        <dbReference type="SAM" id="MobiDB-lite"/>
    </source>
</evidence>
<gene>
    <name evidence="2" type="ORF">P43SY_002721</name>
</gene>
<evidence type="ECO:0000313" key="3">
    <source>
        <dbReference type="Proteomes" id="UP001209570"/>
    </source>
</evidence>
<sequence length="105" mass="11697">MGHALLDQESSLVLNWRISTLLEILKDIFFAWKKAIDELPSLYSDSSIMGKKQQNKQAASAPQQQQQQQKKGQQQQQQPQKQSAPAPAKEAPVQDKKGGKKGGKK</sequence>
<organism evidence="2 3">
    <name type="scientific">Pythium insidiosum</name>
    <name type="common">Pythiosis disease agent</name>
    <dbReference type="NCBI Taxonomy" id="114742"/>
    <lineage>
        <taxon>Eukaryota</taxon>
        <taxon>Sar</taxon>
        <taxon>Stramenopiles</taxon>
        <taxon>Oomycota</taxon>
        <taxon>Peronosporomycetes</taxon>
        <taxon>Pythiales</taxon>
        <taxon>Pythiaceae</taxon>
        <taxon>Pythium</taxon>
    </lineage>
</organism>
<keyword evidence="3" id="KW-1185">Reference proteome</keyword>
<comment type="caution">
    <text evidence="2">The sequence shown here is derived from an EMBL/GenBank/DDBJ whole genome shotgun (WGS) entry which is preliminary data.</text>
</comment>
<dbReference type="AlphaFoldDB" id="A0AAD5LU05"/>
<evidence type="ECO:0000313" key="2">
    <source>
        <dbReference type="EMBL" id="KAJ0410389.1"/>
    </source>
</evidence>
<protein>
    <submittedName>
        <fullName evidence="2">Uncharacterized protein</fullName>
    </submittedName>
</protein>
<dbReference type="EMBL" id="JAKCXM010000001">
    <property type="protein sequence ID" value="KAJ0410389.1"/>
    <property type="molecule type" value="Genomic_DNA"/>
</dbReference>
<dbReference type="Proteomes" id="UP001209570">
    <property type="component" value="Unassembled WGS sequence"/>
</dbReference>
<feature type="region of interest" description="Disordered" evidence="1">
    <location>
        <begin position="49"/>
        <end position="105"/>
    </location>
</feature>
<feature type="compositionally biased region" description="Low complexity" evidence="1">
    <location>
        <begin position="51"/>
        <end position="91"/>
    </location>
</feature>
<name>A0AAD5LU05_PYTIN</name>